<dbReference type="AlphaFoldDB" id="A0A3N1NZJ8"/>
<evidence type="ECO:0008006" key="4">
    <source>
        <dbReference type="Google" id="ProtNLM"/>
    </source>
</evidence>
<organism evidence="2 3">
    <name type="scientific">Marinimicrobium koreense</name>
    <dbReference type="NCBI Taxonomy" id="306545"/>
    <lineage>
        <taxon>Bacteria</taxon>
        <taxon>Pseudomonadati</taxon>
        <taxon>Pseudomonadota</taxon>
        <taxon>Gammaproteobacteria</taxon>
        <taxon>Cellvibrionales</taxon>
        <taxon>Cellvibrionaceae</taxon>
        <taxon>Marinimicrobium</taxon>
    </lineage>
</organism>
<name>A0A3N1NZJ8_9GAMM</name>
<evidence type="ECO:0000256" key="1">
    <source>
        <dbReference type="SAM" id="SignalP"/>
    </source>
</evidence>
<gene>
    <name evidence="2" type="ORF">EDC38_2177</name>
</gene>
<comment type="caution">
    <text evidence="2">The sequence shown here is derived from an EMBL/GenBank/DDBJ whole genome shotgun (WGS) entry which is preliminary data.</text>
</comment>
<keyword evidence="1" id="KW-0732">Signal</keyword>
<dbReference type="RefSeq" id="WP_123638530.1">
    <property type="nucleotide sequence ID" value="NZ_RJUK01000001.1"/>
</dbReference>
<reference evidence="2 3" key="1">
    <citation type="submission" date="2018-11" db="EMBL/GenBank/DDBJ databases">
        <title>Genomic Encyclopedia of Type Strains, Phase IV (KMG-IV): sequencing the most valuable type-strain genomes for metagenomic binning, comparative biology and taxonomic classification.</title>
        <authorList>
            <person name="Goeker M."/>
        </authorList>
    </citation>
    <scope>NUCLEOTIDE SEQUENCE [LARGE SCALE GENOMIC DNA]</scope>
    <source>
        <strain evidence="2 3">DSM 16974</strain>
    </source>
</reference>
<sequence length="214" mass="23869">MKYRLAFILVLAFLQSCATVDSPTESFAFSREMKYGFYSYNFKRLEGYKPESELALIFPSIPGAIFGNPTDDILYVAEVRNSHTFKLVLPSDIDAKSATIRQSGLNVVPADTKLLRLGTFHAFSPYRDDIGGGGFINTIDNEPLILVYFSNPANIRGVLTLGKQKFDHQITISSAGWNWIKVVELSDNNYRLSEFDGDKGDIEFSVVVNTSVSI</sequence>
<protein>
    <recommendedName>
        <fullName evidence="4">Lipoprotein</fullName>
    </recommendedName>
</protein>
<feature type="chain" id="PRO_5018143822" description="Lipoprotein" evidence="1">
    <location>
        <begin position="19"/>
        <end position="214"/>
    </location>
</feature>
<proteinExistence type="predicted"/>
<dbReference type="EMBL" id="RJUK01000001">
    <property type="protein sequence ID" value="ROQ21553.1"/>
    <property type="molecule type" value="Genomic_DNA"/>
</dbReference>
<dbReference type="PROSITE" id="PS51257">
    <property type="entry name" value="PROKAR_LIPOPROTEIN"/>
    <property type="match status" value="1"/>
</dbReference>
<evidence type="ECO:0000313" key="3">
    <source>
        <dbReference type="Proteomes" id="UP000273643"/>
    </source>
</evidence>
<dbReference type="OrthoDB" id="7063468at2"/>
<evidence type="ECO:0000313" key="2">
    <source>
        <dbReference type="EMBL" id="ROQ21553.1"/>
    </source>
</evidence>
<feature type="signal peptide" evidence="1">
    <location>
        <begin position="1"/>
        <end position="18"/>
    </location>
</feature>
<keyword evidence="3" id="KW-1185">Reference proteome</keyword>
<accession>A0A3N1NZJ8</accession>
<dbReference type="Proteomes" id="UP000273643">
    <property type="component" value="Unassembled WGS sequence"/>
</dbReference>